<sequence>MTTTQLNQLAHRLNQINDLSKGEVGQNRLVYSPTWIAAQQQIIQWGLDLGFQVTVDDFGTAYLDIPGKTNPEQVIATGSHIDTVKQGGRFDGLYGVLG</sequence>
<dbReference type="SUPFAM" id="SSF53187">
    <property type="entry name" value="Zn-dependent exopeptidases"/>
    <property type="match status" value="1"/>
</dbReference>
<comment type="caution">
    <text evidence="2">The sequence shown here is derived from an EMBL/GenBank/DDBJ whole genome shotgun (WGS) entry which is preliminary data.</text>
</comment>
<evidence type="ECO:0000256" key="1">
    <source>
        <dbReference type="ARBA" id="ARBA00022801"/>
    </source>
</evidence>
<dbReference type="EMBL" id="WKKY01000066">
    <property type="protein sequence ID" value="MSE20435.1"/>
    <property type="molecule type" value="Genomic_DNA"/>
</dbReference>
<evidence type="ECO:0000313" key="3">
    <source>
        <dbReference type="Proteomes" id="UP000491237"/>
    </source>
</evidence>
<dbReference type="InterPro" id="IPR010158">
    <property type="entry name" value="Amidase_Cbmase"/>
</dbReference>
<dbReference type="AlphaFoldDB" id="A0A844EEV3"/>
<proteinExistence type="predicted"/>
<dbReference type="Proteomes" id="UP000491237">
    <property type="component" value="Unassembled WGS sequence"/>
</dbReference>
<organism evidence="2 3">
    <name type="scientific">Lentilactobacillus parabuchneri</name>
    <dbReference type="NCBI Taxonomy" id="152331"/>
    <lineage>
        <taxon>Bacteria</taxon>
        <taxon>Bacillati</taxon>
        <taxon>Bacillota</taxon>
        <taxon>Bacilli</taxon>
        <taxon>Lactobacillales</taxon>
        <taxon>Lactobacillaceae</taxon>
        <taxon>Lentilactobacillus</taxon>
    </lineage>
</organism>
<protein>
    <submittedName>
        <fullName evidence="2">Zn-dependent hydrolase</fullName>
    </submittedName>
</protein>
<dbReference type="PANTHER" id="PTHR32494">
    <property type="entry name" value="ALLANTOATE DEIMINASE-RELATED"/>
    <property type="match status" value="1"/>
</dbReference>
<keyword evidence="1 2" id="KW-0378">Hydrolase</keyword>
<feature type="non-terminal residue" evidence="2">
    <location>
        <position position="98"/>
    </location>
</feature>
<gene>
    <name evidence="2" type="ORF">GKC44_04015</name>
</gene>
<name>A0A844EEV3_9LACO</name>
<dbReference type="Gene3D" id="3.40.630.10">
    <property type="entry name" value="Zn peptidases"/>
    <property type="match status" value="1"/>
</dbReference>
<evidence type="ECO:0000313" key="2">
    <source>
        <dbReference type="EMBL" id="MSE20435.1"/>
    </source>
</evidence>
<dbReference type="PANTHER" id="PTHR32494:SF5">
    <property type="entry name" value="ALLANTOATE AMIDOHYDROLASE"/>
    <property type="match status" value="1"/>
</dbReference>
<accession>A0A844EEV3</accession>
<dbReference type="GO" id="GO:0016813">
    <property type="term" value="F:hydrolase activity, acting on carbon-nitrogen (but not peptide) bonds, in linear amidines"/>
    <property type="evidence" value="ECO:0007669"/>
    <property type="project" value="InterPro"/>
</dbReference>
<reference evidence="2 3" key="1">
    <citation type="submission" date="2019-11" db="EMBL/GenBank/DDBJ databases">
        <title>Draft Genome Sequence of Plant Growth-Promoting Rhizosphere-Associated Bacteria.</title>
        <authorList>
            <person name="Vasilyev I.Y."/>
            <person name="Radchenko V."/>
            <person name="Ilnitskaya E.V."/>
        </authorList>
    </citation>
    <scope>NUCLEOTIDE SEQUENCE [LARGE SCALE GENOMIC DNA]</scope>
    <source>
        <strain evidence="2 3">VRA_07sq_f</strain>
    </source>
</reference>